<comment type="similarity">
    <text evidence="2">Belongs to the NRDE2 family.</text>
</comment>
<dbReference type="GO" id="GO:1902369">
    <property type="term" value="P:negative regulation of RNA catabolic process"/>
    <property type="evidence" value="ECO:0007669"/>
    <property type="project" value="TreeGrafter"/>
</dbReference>
<organism evidence="5 6">
    <name type="scientific">Lachnellula subtilissima</name>
    <dbReference type="NCBI Taxonomy" id="602034"/>
    <lineage>
        <taxon>Eukaryota</taxon>
        <taxon>Fungi</taxon>
        <taxon>Dikarya</taxon>
        <taxon>Ascomycota</taxon>
        <taxon>Pezizomycotina</taxon>
        <taxon>Leotiomycetes</taxon>
        <taxon>Helotiales</taxon>
        <taxon>Lachnaceae</taxon>
        <taxon>Lachnellula</taxon>
    </lineage>
</organism>
<evidence type="ECO:0000256" key="3">
    <source>
        <dbReference type="ARBA" id="ARBA00023242"/>
    </source>
</evidence>
<dbReference type="GO" id="GO:0031048">
    <property type="term" value="P:regulatory ncRNA-mediated heterochromatin formation"/>
    <property type="evidence" value="ECO:0007669"/>
    <property type="project" value="TreeGrafter"/>
</dbReference>
<dbReference type="Proteomes" id="UP000462212">
    <property type="component" value="Unassembled WGS sequence"/>
</dbReference>
<gene>
    <name evidence="5" type="primary">NRDE2</name>
    <name evidence="5" type="ORF">LSUB1_G002645</name>
</gene>
<dbReference type="PANTHER" id="PTHR13471">
    <property type="entry name" value="TETRATRICOPEPTIDE-LIKE HELICAL"/>
    <property type="match status" value="1"/>
</dbReference>
<dbReference type="AlphaFoldDB" id="A0A8H8RUK1"/>
<comment type="subcellular location">
    <subcellularLocation>
        <location evidence="1">Nucleus</location>
    </subcellularLocation>
</comment>
<feature type="region of interest" description="Disordered" evidence="4">
    <location>
        <begin position="1"/>
        <end position="57"/>
    </location>
</feature>
<dbReference type="InterPro" id="IPR013633">
    <property type="entry name" value="NRDE-2"/>
</dbReference>
<proteinExistence type="inferred from homology"/>
<evidence type="ECO:0000256" key="2">
    <source>
        <dbReference type="ARBA" id="ARBA00009265"/>
    </source>
</evidence>
<evidence type="ECO:0000313" key="6">
    <source>
        <dbReference type="Proteomes" id="UP000462212"/>
    </source>
</evidence>
<accession>A0A8H8RUK1</accession>
<keyword evidence="6" id="KW-1185">Reference proteome</keyword>
<sequence>MSKAIPKFGSFKPKTTAPPPASVEKEKRNRSRDNDGKEEEHRKHRHRGLERRGKHGHVIDYIPEPSHAAGDKSPISAETFFIDKRGDEKNIVYGSIHRYDVPAFYRIGAGGVLGAPSKLKIDRDHSDDKGIVLYDWRASKFGHREKYVFSRVERERPQLLKIRPDLAAENSEDQSLDFVPLDLVRGKKRKRTGGNDSSGSDNDDTHYRSIHGKSKARSQPTDEALQYATESESSGSEAGFKLDSDASQRQKNVELSRRVEQHPNDIDAWLALIGHQDVLLRGQDDRRRITNAETKSTAEIKIHMYEKALEKATTLKDRERLLLGLMEDGAKIWDTKAQSDRWEKISKDNIDSLMLWRSFLDFKQSTFSTFRYEETRDICIRRIKILSEVASRTGSDTINSIYQQILYVLIRLTTFMREAGYSEFAVAIWQGLLEVNFCAPKQATSTGESVRLFSDFWESEVPRIGDDGARGWRYYIENQDALEVDALVAEEENNLDNRNLFQSWANNERLRCKDAFLPARTMDDVVEDDPFRVILFPDVEQFLIILPLNVEELRKSLLDAFLIFCRLPPLGVLDEFVGSDLLECNSAWISNAYAKKTELEGGIFDISTVVQACFREDLAEYYLAFEWMNEPETIKKVSKNLLKQHPSSLRLYNAYAMIESARGNTDVADGVFSAALNMSKSMPESEKRGSILLWTSWIWASLEERDKSSALQHLLCMADGAINTTIEVSPTALIKIKQHLISNRDYLLSAGDTRYATMYGECLAMFEYLTANSSQEPQSELQGDIATALACYEKISNTLTNRNLSQSPSHELLLQSAARLLYHHARVGPFRPVLLRERLSHFIILFPQNTMFLSLYTWNESRLRIDNRVRNILLSTVLTPQNDVLTSRLFAIYYEIGYGTIHSVRSTFENAVNSPVSKSSAGLWKFYILYCLETQQFRSKAKDIWYRALRACPWAKELYITGFEKMGDLASFDELKGTWRVMGEKELRVHVDLEDNFDEIQELENTGGHRRLDSK</sequence>
<feature type="compositionally biased region" description="Basic and acidic residues" evidence="4">
    <location>
        <begin position="240"/>
        <end position="259"/>
    </location>
</feature>
<dbReference type="InterPro" id="IPR011990">
    <property type="entry name" value="TPR-like_helical_dom_sf"/>
</dbReference>
<dbReference type="SUPFAM" id="SSF48452">
    <property type="entry name" value="TPR-like"/>
    <property type="match status" value="1"/>
</dbReference>
<feature type="compositionally biased region" description="Basic residues" evidence="4">
    <location>
        <begin position="42"/>
        <end position="56"/>
    </location>
</feature>
<reference evidence="5 6" key="1">
    <citation type="submission" date="2018-05" db="EMBL/GenBank/DDBJ databases">
        <title>Genome sequencing and assembly of the regulated plant pathogen Lachnellula willkommii and related sister species for the development of diagnostic species identification markers.</title>
        <authorList>
            <person name="Giroux E."/>
            <person name="Bilodeau G."/>
        </authorList>
    </citation>
    <scope>NUCLEOTIDE SEQUENCE [LARGE SCALE GENOMIC DNA]</scope>
    <source>
        <strain evidence="5 6">CBS 197.66</strain>
    </source>
</reference>
<evidence type="ECO:0000313" key="5">
    <source>
        <dbReference type="EMBL" id="TVY42146.1"/>
    </source>
</evidence>
<dbReference type="PANTHER" id="PTHR13471:SF0">
    <property type="entry name" value="NUCLEAR EXOSOME REGULATOR NRDE2"/>
    <property type="match status" value="1"/>
</dbReference>
<dbReference type="OrthoDB" id="297219at2759"/>
<feature type="compositionally biased region" description="Basic and acidic residues" evidence="4">
    <location>
        <begin position="23"/>
        <end position="41"/>
    </location>
</feature>
<comment type="caution">
    <text evidence="5">The sequence shown here is derived from an EMBL/GenBank/DDBJ whole genome shotgun (WGS) entry which is preliminary data.</text>
</comment>
<evidence type="ECO:0000256" key="4">
    <source>
        <dbReference type="SAM" id="MobiDB-lite"/>
    </source>
</evidence>
<evidence type="ECO:0000256" key="1">
    <source>
        <dbReference type="ARBA" id="ARBA00004123"/>
    </source>
</evidence>
<dbReference type="GO" id="GO:0071013">
    <property type="term" value="C:catalytic step 2 spliceosome"/>
    <property type="evidence" value="ECO:0007669"/>
    <property type="project" value="TreeGrafter"/>
</dbReference>
<dbReference type="Pfam" id="PF08424">
    <property type="entry name" value="NRDE-2"/>
    <property type="match status" value="1"/>
</dbReference>
<protein>
    <submittedName>
        <fullName evidence="5">Protein NRDE2-like protein</fullName>
    </submittedName>
</protein>
<keyword evidence="3" id="KW-0539">Nucleus</keyword>
<name>A0A8H8RUK1_9HELO</name>
<dbReference type="EMBL" id="QGMJ01000108">
    <property type="protein sequence ID" value="TVY42146.1"/>
    <property type="molecule type" value="Genomic_DNA"/>
</dbReference>
<feature type="region of interest" description="Disordered" evidence="4">
    <location>
        <begin position="187"/>
        <end position="259"/>
    </location>
</feature>